<accession>A0A917VQ90</accession>
<protein>
    <submittedName>
        <fullName evidence="1">Uncharacterized protein</fullName>
    </submittedName>
</protein>
<keyword evidence="2" id="KW-1185">Reference proteome</keyword>
<reference evidence="1" key="2">
    <citation type="submission" date="2020-09" db="EMBL/GenBank/DDBJ databases">
        <authorList>
            <person name="Sun Q."/>
            <person name="Ohkuma M."/>
        </authorList>
    </citation>
    <scope>NUCLEOTIDE SEQUENCE</scope>
    <source>
        <strain evidence="1">JCM 3035</strain>
    </source>
</reference>
<sequence length="99" mass="10942">MPVYQEQVMSAEREHGWAAMPLPEIRTVDDLRSALSRYGFPGDRERFEEELAAAIGASLTDDLERAAAVVRAYRHRVRIRNSPEIMAALEDARAGGGSG</sequence>
<evidence type="ECO:0000313" key="1">
    <source>
        <dbReference type="EMBL" id="GGL08003.1"/>
    </source>
</evidence>
<evidence type="ECO:0000313" key="2">
    <source>
        <dbReference type="Proteomes" id="UP000637788"/>
    </source>
</evidence>
<proteinExistence type="predicted"/>
<dbReference type="Proteomes" id="UP000637788">
    <property type="component" value="Unassembled WGS sequence"/>
</dbReference>
<comment type="caution">
    <text evidence="1">The sequence shown here is derived from an EMBL/GenBank/DDBJ whole genome shotgun (WGS) entry which is preliminary data.</text>
</comment>
<name>A0A917VQ90_9ACTN</name>
<dbReference type="AlphaFoldDB" id="A0A917VQ90"/>
<organism evidence="1 2">
    <name type="scientific">Streptomyces flaveus</name>
    <dbReference type="NCBI Taxonomy" id="66370"/>
    <lineage>
        <taxon>Bacteria</taxon>
        <taxon>Bacillati</taxon>
        <taxon>Actinomycetota</taxon>
        <taxon>Actinomycetes</taxon>
        <taxon>Kitasatosporales</taxon>
        <taxon>Streptomycetaceae</taxon>
        <taxon>Streptomyces</taxon>
        <taxon>Streptomyces aurantiacus group</taxon>
    </lineage>
</organism>
<dbReference type="EMBL" id="BMPQ01000035">
    <property type="protein sequence ID" value="GGL08003.1"/>
    <property type="molecule type" value="Genomic_DNA"/>
</dbReference>
<reference evidence="1" key="1">
    <citation type="journal article" date="2014" name="Int. J. Syst. Evol. Microbiol.">
        <title>Complete genome sequence of Corynebacterium casei LMG S-19264T (=DSM 44701T), isolated from a smear-ripened cheese.</title>
        <authorList>
            <consortium name="US DOE Joint Genome Institute (JGI-PGF)"/>
            <person name="Walter F."/>
            <person name="Albersmeier A."/>
            <person name="Kalinowski J."/>
            <person name="Ruckert C."/>
        </authorList>
    </citation>
    <scope>NUCLEOTIDE SEQUENCE</scope>
    <source>
        <strain evidence="1">JCM 3035</strain>
    </source>
</reference>
<gene>
    <name evidence="1" type="ORF">GCM10010094_80980</name>
</gene>